<dbReference type="EMBL" id="JAGPXD010000003">
    <property type="protein sequence ID" value="KAH7363570.1"/>
    <property type="molecule type" value="Genomic_DNA"/>
</dbReference>
<accession>A0A8K0X683</accession>
<dbReference type="InterPro" id="IPR011009">
    <property type="entry name" value="Kinase-like_dom_sf"/>
</dbReference>
<evidence type="ECO:0000256" key="1">
    <source>
        <dbReference type="SAM" id="MobiDB-lite"/>
    </source>
</evidence>
<evidence type="ECO:0008006" key="4">
    <source>
        <dbReference type="Google" id="ProtNLM"/>
    </source>
</evidence>
<feature type="compositionally biased region" description="Basic and acidic residues" evidence="1">
    <location>
        <begin position="25"/>
        <end position="41"/>
    </location>
</feature>
<reference evidence="2" key="1">
    <citation type="journal article" date="2021" name="Nat. Commun.">
        <title>Genetic determinants of endophytism in the Arabidopsis root mycobiome.</title>
        <authorList>
            <person name="Mesny F."/>
            <person name="Miyauchi S."/>
            <person name="Thiergart T."/>
            <person name="Pickel B."/>
            <person name="Atanasova L."/>
            <person name="Karlsson M."/>
            <person name="Huettel B."/>
            <person name="Barry K.W."/>
            <person name="Haridas S."/>
            <person name="Chen C."/>
            <person name="Bauer D."/>
            <person name="Andreopoulos W."/>
            <person name="Pangilinan J."/>
            <person name="LaButti K."/>
            <person name="Riley R."/>
            <person name="Lipzen A."/>
            <person name="Clum A."/>
            <person name="Drula E."/>
            <person name="Henrissat B."/>
            <person name="Kohler A."/>
            <person name="Grigoriev I.V."/>
            <person name="Martin F.M."/>
            <person name="Hacquard S."/>
        </authorList>
    </citation>
    <scope>NUCLEOTIDE SEQUENCE</scope>
    <source>
        <strain evidence="2">MPI-CAGE-AT-0016</strain>
    </source>
</reference>
<feature type="region of interest" description="Disordered" evidence="1">
    <location>
        <begin position="1"/>
        <end position="49"/>
    </location>
</feature>
<evidence type="ECO:0000313" key="2">
    <source>
        <dbReference type="EMBL" id="KAH7363570.1"/>
    </source>
</evidence>
<organism evidence="2 3">
    <name type="scientific">Plectosphaerella cucumerina</name>
    <dbReference type="NCBI Taxonomy" id="40658"/>
    <lineage>
        <taxon>Eukaryota</taxon>
        <taxon>Fungi</taxon>
        <taxon>Dikarya</taxon>
        <taxon>Ascomycota</taxon>
        <taxon>Pezizomycotina</taxon>
        <taxon>Sordariomycetes</taxon>
        <taxon>Hypocreomycetidae</taxon>
        <taxon>Glomerellales</taxon>
        <taxon>Plectosphaerellaceae</taxon>
        <taxon>Plectosphaerella</taxon>
    </lineage>
</organism>
<dbReference type="OrthoDB" id="4226417at2759"/>
<dbReference type="AlphaFoldDB" id="A0A8K0X683"/>
<dbReference type="SUPFAM" id="SSF56112">
    <property type="entry name" value="Protein kinase-like (PK-like)"/>
    <property type="match status" value="1"/>
</dbReference>
<name>A0A8K0X683_9PEZI</name>
<gene>
    <name evidence="2" type="ORF">B0T11DRAFT_298810</name>
</gene>
<dbReference type="Proteomes" id="UP000813385">
    <property type="component" value="Unassembled WGS sequence"/>
</dbReference>
<protein>
    <recommendedName>
        <fullName evidence="4">Protein kinase domain-containing protein</fullName>
    </recommendedName>
</protein>
<sequence>MAADSLKRLTVFPGSHQQTDSYETLIKRPEAPEVQKPEAQNKKLKPPSKRFPVVPKEAITADFIDRALRPLEREQSPWDRYQKRYDLHLGETGTIESYLFDGSIYIVFEDADISLEEMIIARPSEVELVAILYQCLAHFEEKGICHGSISKASILLTRHGVVKINVEALGRVMSHFMGIDIIGGKPASRKIANWSPEAVDFLMMTMDQSATKLKSV</sequence>
<proteinExistence type="predicted"/>
<evidence type="ECO:0000313" key="3">
    <source>
        <dbReference type="Proteomes" id="UP000813385"/>
    </source>
</evidence>
<keyword evidence="3" id="KW-1185">Reference proteome</keyword>
<comment type="caution">
    <text evidence="2">The sequence shown here is derived from an EMBL/GenBank/DDBJ whole genome shotgun (WGS) entry which is preliminary data.</text>
</comment>